<dbReference type="AlphaFoldDB" id="A0A1G8RDW3"/>
<dbReference type="Proteomes" id="UP000183263">
    <property type="component" value="Unassembled WGS sequence"/>
</dbReference>
<name>A0A1G8RDW3_9NOCA</name>
<proteinExistence type="predicted"/>
<evidence type="ECO:0000313" key="1">
    <source>
        <dbReference type="EMBL" id="SDJ15197.1"/>
    </source>
</evidence>
<dbReference type="EMBL" id="FNDN01000017">
    <property type="protein sequence ID" value="SDJ15197.1"/>
    <property type="molecule type" value="Genomic_DNA"/>
</dbReference>
<evidence type="ECO:0000313" key="2">
    <source>
        <dbReference type="Proteomes" id="UP000183263"/>
    </source>
</evidence>
<gene>
    <name evidence="1" type="ORF">SAMN05444695_11788</name>
</gene>
<accession>A0A1G8RDW3</accession>
<keyword evidence="2" id="KW-1185">Reference proteome</keyword>
<dbReference type="RefSeq" id="WP_072739765.1">
    <property type="nucleotide sequence ID" value="NZ_CP048813.1"/>
</dbReference>
<protein>
    <submittedName>
        <fullName evidence="1">Uncharacterized protein</fullName>
    </submittedName>
</protein>
<organism evidence="1 2">
    <name type="scientific">Rhodococcus triatomae</name>
    <dbReference type="NCBI Taxonomy" id="300028"/>
    <lineage>
        <taxon>Bacteria</taxon>
        <taxon>Bacillati</taxon>
        <taxon>Actinomycetota</taxon>
        <taxon>Actinomycetes</taxon>
        <taxon>Mycobacteriales</taxon>
        <taxon>Nocardiaceae</taxon>
        <taxon>Rhodococcus</taxon>
    </lineage>
</organism>
<sequence length="127" mass="12892">MTNTNKAKSVKVRATTRMLSRVAAVGAIAGVGAVGVGVGTASAIGVNPLPGGVQVGLTSDEAGFLRDSGAFGVADVLRPDARFDGQSFTTTLNWHATRAVNLGAAGHMYVDWYPATDSIGVGSFGRP</sequence>
<reference evidence="1 2" key="1">
    <citation type="submission" date="2016-10" db="EMBL/GenBank/DDBJ databases">
        <authorList>
            <person name="de Groot N.N."/>
        </authorList>
    </citation>
    <scope>NUCLEOTIDE SEQUENCE [LARGE SCALE GENOMIC DNA]</scope>
    <source>
        <strain evidence="1 2">DSM 44892</strain>
    </source>
</reference>